<dbReference type="Gene3D" id="1.25.40.10">
    <property type="entry name" value="Tetratricopeptide repeat domain"/>
    <property type="match status" value="1"/>
</dbReference>
<feature type="region of interest" description="Disordered" evidence="1">
    <location>
        <begin position="290"/>
        <end position="334"/>
    </location>
</feature>
<gene>
    <name evidence="2" type="ORF">SAMN05660909_00876</name>
</gene>
<evidence type="ECO:0008006" key="4">
    <source>
        <dbReference type="Google" id="ProtNLM"/>
    </source>
</evidence>
<dbReference type="Proteomes" id="UP000199656">
    <property type="component" value="Unassembled WGS sequence"/>
</dbReference>
<keyword evidence="3" id="KW-1185">Reference proteome</keyword>
<protein>
    <recommendedName>
        <fullName evidence="4">Tetratricopeptide repeat protein</fullName>
    </recommendedName>
</protein>
<dbReference type="STRING" id="408074.SAMN05660909_00876"/>
<evidence type="ECO:0000313" key="2">
    <source>
        <dbReference type="EMBL" id="SEA13136.1"/>
    </source>
</evidence>
<proteinExistence type="predicted"/>
<accession>A0A1H3YNK9</accession>
<evidence type="ECO:0000256" key="1">
    <source>
        <dbReference type="SAM" id="MobiDB-lite"/>
    </source>
</evidence>
<dbReference type="InterPro" id="IPR011990">
    <property type="entry name" value="TPR-like_helical_dom_sf"/>
</dbReference>
<sequence>MANRIIAHVFLQASLHQVDQSLMEKVLQEHPYFSAARILLARKVYQQTGDLQNSAIKKALVYTSHPHYGYHLIMEDPVLIEVEDRIAPAIPEDGLPGDNFSEESNNNIIIQEEVDAPTAPETLPVFPEASPVRELLPEEELPEAEDRVLQSLPVDNLPGETTEEAIQPPEELPQAEDHVLPSLPVDNLPGETTEEAIQPPEELPQAEDHILPSLPEDNLPGETTEEAIQPPEEENNFNEAAAQTAAADYESINRTFEDKIGITVKPPAEALPVFLASGWETNISEPAVTATTQEPLHDQQTGTVLQEQEEEETITSQPVAESREETGLELESSTPLDASLENEYKENEALDTEVEEEGIKAVAEPEDNAANKGGIRIFPLNMPQTEETELIFQPLYTDDYFAYKRLKHPEEADELNAQGAAEMRSFTSWLRRMKEDFVAKGSKDWYQQQLNKIYDEDEKPEISETVEKMAVNSLTFNTDIVSETLAEIWAKQKQYDNAIKIYQKLSLLNPDKNAYFAQKILELKTLTDKNK</sequence>
<reference evidence="3" key="1">
    <citation type="submission" date="2016-10" db="EMBL/GenBank/DDBJ databases">
        <authorList>
            <person name="Varghese N."/>
            <person name="Submissions S."/>
        </authorList>
    </citation>
    <scope>NUCLEOTIDE SEQUENCE [LARGE SCALE GENOMIC DNA]</scope>
    <source>
        <strain evidence="3">DSM 23920</strain>
    </source>
</reference>
<dbReference type="AlphaFoldDB" id="A0A1H3YNK9"/>
<name>A0A1H3YNK9_9BACT</name>
<organism evidence="2 3">
    <name type="scientific">Chitinophaga terrae</name>
    <name type="common">ex Kim and Jung 2007</name>
    <dbReference type="NCBI Taxonomy" id="408074"/>
    <lineage>
        <taxon>Bacteria</taxon>
        <taxon>Pseudomonadati</taxon>
        <taxon>Bacteroidota</taxon>
        <taxon>Chitinophagia</taxon>
        <taxon>Chitinophagales</taxon>
        <taxon>Chitinophagaceae</taxon>
        <taxon>Chitinophaga</taxon>
    </lineage>
</organism>
<dbReference type="EMBL" id="FNRL01000003">
    <property type="protein sequence ID" value="SEA13136.1"/>
    <property type="molecule type" value="Genomic_DNA"/>
</dbReference>
<evidence type="ECO:0000313" key="3">
    <source>
        <dbReference type="Proteomes" id="UP000199656"/>
    </source>
</evidence>